<sequence length="103" mass="11669">MNLDALTTFLESSPTARLLKADLAAYVVYFLRQALPGVQSLLMDGSVFDQFQDLATAGNGSQTRELPHLSDDEQACYERVCRTNRRIEQEHLPMQRLVELLQV</sequence>
<dbReference type="Pfam" id="PF09983">
    <property type="entry name" value="JetD_C"/>
    <property type="match status" value="1"/>
</dbReference>
<name>A0ABX5Y3Q1_9BACT</name>
<dbReference type="RefSeq" id="WP_145221792.1">
    <property type="nucleotide sequence ID" value="NZ_CP036432.1"/>
</dbReference>
<evidence type="ECO:0000313" key="2">
    <source>
        <dbReference type="EMBL" id="QDV88923.1"/>
    </source>
</evidence>
<evidence type="ECO:0000259" key="1">
    <source>
        <dbReference type="Pfam" id="PF09983"/>
    </source>
</evidence>
<evidence type="ECO:0000313" key="3">
    <source>
        <dbReference type="Proteomes" id="UP000318081"/>
    </source>
</evidence>
<dbReference type="EMBL" id="CP036432">
    <property type="protein sequence ID" value="QDV88923.1"/>
    <property type="molecule type" value="Genomic_DNA"/>
</dbReference>
<dbReference type="Proteomes" id="UP000318081">
    <property type="component" value="Chromosome"/>
</dbReference>
<feature type="domain" description="Wadjet protein JetD C-terminal" evidence="1">
    <location>
        <begin position="31"/>
        <end position="99"/>
    </location>
</feature>
<protein>
    <recommendedName>
        <fullName evidence="1">Wadjet protein JetD C-terminal domain-containing protein</fullName>
    </recommendedName>
</protein>
<dbReference type="InterPro" id="IPR024534">
    <property type="entry name" value="JetD_C"/>
</dbReference>
<keyword evidence="3" id="KW-1185">Reference proteome</keyword>
<proteinExistence type="predicted"/>
<reference evidence="2 3" key="1">
    <citation type="submission" date="2019-02" db="EMBL/GenBank/DDBJ databases">
        <title>Deep-cultivation of Planctomycetes and their phenomic and genomic characterization uncovers novel biology.</title>
        <authorList>
            <person name="Wiegand S."/>
            <person name="Jogler M."/>
            <person name="Boedeker C."/>
            <person name="Pinto D."/>
            <person name="Vollmers J."/>
            <person name="Rivas-Marin E."/>
            <person name="Kohn T."/>
            <person name="Peeters S.H."/>
            <person name="Heuer A."/>
            <person name="Rast P."/>
            <person name="Oberbeckmann S."/>
            <person name="Bunk B."/>
            <person name="Jeske O."/>
            <person name="Meyerdierks A."/>
            <person name="Storesund J.E."/>
            <person name="Kallscheuer N."/>
            <person name="Luecker S."/>
            <person name="Lage O.M."/>
            <person name="Pohl T."/>
            <person name="Merkel B.J."/>
            <person name="Hornburger P."/>
            <person name="Mueller R.-W."/>
            <person name="Bruemmer F."/>
            <person name="Labrenz M."/>
            <person name="Spormann A.M."/>
            <person name="Op den Camp H."/>
            <person name="Overmann J."/>
            <person name="Amann R."/>
            <person name="Jetten M.S.M."/>
            <person name="Mascher T."/>
            <person name="Medema M.H."/>
            <person name="Devos D.P."/>
            <person name="Kaster A.-K."/>
            <person name="Ovreas L."/>
            <person name="Rohde M."/>
            <person name="Galperin M.Y."/>
            <person name="Jogler C."/>
        </authorList>
    </citation>
    <scope>NUCLEOTIDE SEQUENCE [LARGE SCALE GENOMIC DNA]</scope>
    <source>
        <strain evidence="2 3">TBK1r</strain>
    </source>
</reference>
<accession>A0ABX5Y3Q1</accession>
<gene>
    <name evidence="2" type="ORF">TBK1r_79580</name>
</gene>
<organism evidence="2 3">
    <name type="scientific">Stieleria magnilauensis</name>
    <dbReference type="NCBI Taxonomy" id="2527963"/>
    <lineage>
        <taxon>Bacteria</taxon>
        <taxon>Pseudomonadati</taxon>
        <taxon>Planctomycetota</taxon>
        <taxon>Planctomycetia</taxon>
        <taxon>Pirellulales</taxon>
        <taxon>Pirellulaceae</taxon>
        <taxon>Stieleria</taxon>
    </lineage>
</organism>